<dbReference type="EnsemblMetazoa" id="XM_038221707.1">
    <property type="protein sequence ID" value="XP_038077635.1"/>
    <property type="gene ID" value="LOC119745387"/>
</dbReference>
<dbReference type="RefSeq" id="XP_038077635.1">
    <property type="nucleotide sequence ID" value="XM_038221707.1"/>
</dbReference>
<comment type="similarity">
    <text evidence="3">Belongs to the NEMF family.</text>
</comment>
<feature type="coiled-coil region" evidence="7">
    <location>
        <begin position="464"/>
        <end position="491"/>
    </location>
</feature>
<dbReference type="GO" id="GO:0000049">
    <property type="term" value="F:tRNA binding"/>
    <property type="evidence" value="ECO:0007669"/>
    <property type="project" value="TreeGrafter"/>
</dbReference>
<dbReference type="OrthoDB" id="207084at2759"/>
<keyword evidence="5 7" id="KW-0175">Coiled coil</keyword>
<accession>A0A914BNV2</accession>
<feature type="coiled-coil region" evidence="7">
    <location>
        <begin position="296"/>
        <end position="340"/>
    </location>
</feature>
<dbReference type="InterPro" id="IPR051608">
    <property type="entry name" value="RQC_Subunit_NEMF"/>
</dbReference>
<evidence type="ECO:0000256" key="5">
    <source>
        <dbReference type="ARBA" id="ARBA00023054"/>
    </source>
</evidence>
<keyword evidence="6" id="KW-0539">Nucleus</keyword>
<comment type="subcellular location">
    <subcellularLocation>
        <location evidence="2">Cytoplasm</location>
    </subcellularLocation>
    <subcellularLocation>
        <location evidence="1">Nucleus</location>
    </subcellularLocation>
</comment>
<dbReference type="GO" id="GO:1990112">
    <property type="term" value="C:RQC complex"/>
    <property type="evidence" value="ECO:0007669"/>
    <property type="project" value="TreeGrafter"/>
</dbReference>
<dbReference type="Proteomes" id="UP000887568">
    <property type="component" value="Unplaced"/>
</dbReference>
<evidence type="ECO:0000256" key="4">
    <source>
        <dbReference type="ARBA" id="ARBA00022490"/>
    </source>
</evidence>
<sequence>MKSRYTTIDLRAAISELGVRLMGLRVINIYDINNKTYLIKLQGTDKKEMLLIESGIRINSTDFDWPKSNMPSNFSMKLRKHLKSRRLNQLHQLGMDRVVDMQFGSDEAAYHLIVELYDRGNIFLTDSEYTILNLLRTRTDSEDVRFAVRETYPVEAAKKPEPLPEPNRLQEMLATAKPGDPIRKILNPHFVFGPAVIEHCLLRQGFPSSVKLEKEFSSKTDIPRLLLALTEAQELMEQSGHSQNKGYVIQKREKKPTAVEGCDDTELLTYTEYHPFLYEQHKSSPHIELDSFNKAVDEFYSKLESQKTDMKVLQQEKDALKKLENVKKDHEKRLDQLMKAQEIDMRKGELIEMNLPLVDQAIKVVRSAIANQIDWTEINNIIHEAQAQQDPVASAIKNLKLDTNHITMVLRNPYEDQQEEEGENSQESSRKQKKKDKANYVDIDLGLSAYANARRFYEQKKFSKKKEQRTVDASEKAIKSAERKTKQALKDVATVASINKTRKTYWFEKFYWFVSSENYLIIAGRDQQQNEIVVKKYLSQGDIYVHADLHGASSVIIKNPTGGLVPPITLQEAGVMAICYSVAWDAKVVTSAWWVHHDQVSKTAPTGEYLTTGSFMIRGKKNYLPPAQLMMGFGFLFKVDDSCVWRHKEERRVRGIEEDGMSLADSSTVDGSVDEEIQLEGDSDDSSEKDGSEGKEKTSEQDNQAGPAVEDLEEQEEVEDEDGSEPEDDQAEIDETRSSSDEDVAYPDTAIQLHHVQGAKLEPERSRGSSVLSTGSYHSNEGETEMKIYLGDDQPILIAANKQSDKQMPKQYLSAKQKRQLKKQKRRPNADTNDDEEEIDRKEEPENEEVISEDAVRTSGLDTKEEYEEKEETEEQEEDKEKEAMGAQPQQIKRGQKNKLKKIKQKYKDQDEEERRLKMEILASAGAPKELRGKKAKQARKQQLLEEKHQQMKQKQQQKRKNQAGKAHGREDMGETEGQLEEKMKGLDVTSEQGEDRVLPVGFKHAWKSKKETVEEGTGEVSDEDKETSLQDEQSQLMKESSNIVDSLTACPHAEDMLLFGLPVCAPYSVMHNYKFKVKLTPGTGKRGKAAKTALSMFQFSKETTNREKDLFKSVKDTDLSRNLPGKVKVSAPNLQKTKTKAKKK</sequence>
<keyword evidence="12" id="KW-1185">Reference proteome</keyword>
<feature type="compositionally biased region" description="Basic residues" evidence="8">
    <location>
        <begin position="816"/>
        <end position="827"/>
    </location>
</feature>
<feature type="compositionally biased region" description="Polar residues" evidence="8">
    <location>
        <begin position="768"/>
        <end position="779"/>
    </location>
</feature>
<evidence type="ECO:0000313" key="12">
    <source>
        <dbReference type="Proteomes" id="UP000887568"/>
    </source>
</evidence>
<evidence type="ECO:0000259" key="9">
    <source>
        <dbReference type="Pfam" id="PF05670"/>
    </source>
</evidence>
<evidence type="ECO:0000256" key="6">
    <source>
        <dbReference type="ARBA" id="ARBA00023242"/>
    </source>
</evidence>
<dbReference type="InterPro" id="IPR008532">
    <property type="entry name" value="NFACT_RNA-bd"/>
</dbReference>
<evidence type="ECO:0000259" key="10">
    <source>
        <dbReference type="Pfam" id="PF11923"/>
    </source>
</evidence>
<feature type="compositionally biased region" description="Basic residues" evidence="8">
    <location>
        <begin position="894"/>
        <end position="905"/>
    </location>
</feature>
<feature type="compositionally biased region" description="Polar residues" evidence="8">
    <location>
        <begin position="1031"/>
        <end position="1041"/>
    </location>
</feature>
<evidence type="ECO:0000256" key="3">
    <source>
        <dbReference type="ARBA" id="ARBA00008318"/>
    </source>
</evidence>
<feature type="region of interest" description="Disordered" evidence="8">
    <location>
        <begin position="413"/>
        <end position="437"/>
    </location>
</feature>
<feature type="domain" description="NFACT protein C-terminal" evidence="10">
    <location>
        <begin position="1040"/>
        <end position="1131"/>
    </location>
</feature>
<evidence type="ECO:0000256" key="7">
    <source>
        <dbReference type="SAM" id="Coils"/>
    </source>
</evidence>
<dbReference type="InterPro" id="IPR021846">
    <property type="entry name" value="NFACT-C"/>
</dbReference>
<evidence type="ECO:0000256" key="8">
    <source>
        <dbReference type="SAM" id="MobiDB-lite"/>
    </source>
</evidence>
<feature type="region of interest" description="Disordered" evidence="8">
    <location>
        <begin position="1123"/>
        <end position="1145"/>
    </location>
</feature>
<feature type="compositionally biased region" description="Acidic residues" evidence="8">
    <location>
        <begin position="1015"/>
        <end position="1026"/>
    </location>
</feature>
<evidence type="ECO:0000256" key="2">
    <source>
        <dbReference type="ARBA" id="ARBA00004496"/>
    </source>
</evidence>
<dbReference type="OMA" id="MFLEFFA"/>
<dbReference type="PANTHER" id="PTHR15239:SF6">
    <property type="entry name" value="RIBOSOME QUALITY CONTROL COMPLEX SUBUNIT NEMF"/>
    <property type="match status" value="1"/>
</dbReference>
<name>A0A914BNV2_PATMI</name>
<evidence type="ECO:0000313" key="11">
    <source>
        <dbReference type="EnsemblMetazoa" id="XP_038077635.1"/>
    </source>
</evidence>
<protein>
    <recommendedName>
        <fullName evidence="13">Nuclear export mediator factor NEMF</fullName>
    </recommendedName>
</protein>
<feature type="domain" description="NFACT RNA-binding" evidence="9">
    <location>
        <begin position="509"/>
        <end position="619"/>
    </location>
</feature>
<proteinExistence type="inferred from homology"/>
<dbReference type="PANTHER" id="PTHR15239">
    <property type="entry name" value="NUCLEAR EXPORT MEDIATOR FACTOR NEMF"/>
    <property type="match status" value="1"/>
</dbReference>
<evidence type="ECO:0008006" key="13">
    <source>
        <dbReference type="Google" id="ProtNLM"/>
    </source>
</evidence>
<keyword evidence="4" id="KW-0963">Cytoplasm</keyword>
<dbReference type="GO" id="GO:1990116">
    <property type="term" value="P:ribosome-associated ubiquitin-dependent protein catabolic process"/>
    <property type="evidence" value="ECO:0007669"/>
    <property type="project" value="TreeGrafter"/>
</dbReference>
<feature type="compositionally biased region" description="Basic and acidic residues" evidence="8">
    <location>
        <begin position="686"/>
        <end position="700"/>
    </location>
</feature>
<dbReference type="GeneID" id="119745387"/>
<dbReference type="Pfam" id="PF11923">
    <property type="entry name" value="NFACT-C"/>
    <property type="match status" value="1"/>
</dbReference>
<reference evidence="11" key="1">
    <citation type="submission" date="2022-11" db="UniProtKB">
        <authorList>
            <consortium name="EnsemblMetazoa"/>
        </authorList>
    </citation>
    <scope>IDENTIFICATION</scope>
</reference>
<dbReference type="GO" id="GO:0005634">
    <property type="term" value="C:nucleus"/>
    <property type="evidence" value="ECO:0007669"/>
    <property type="project" value="UniProtKB-SubCell"/>
</dbReference>
<feature type="compositionally biased region" description="Basic and acidic residues" evidence="8">
    <location>
        <begin position="906"/>
        <end position="919"/>
    </location>
</feature>
<organism evidence="11 12">
    <name type="scientific">Patiria miniata</name>
    <name type="common">Bat star</name>
    <name type="synonym">Asterina miniata</name>
    <dbReference type="NCBI Taxonomy" id="46514"/>
    <lineage>
        <taxon>Eukaryota</taxon>
        <taxon>Metazoa</taxon>
        <taxon>Echinodermata</taxon>
        <taxon>Eleutherozoa</taxon>
        <taxon>Asterozoa</taxon>
        <taxon>Asteroidea</taxon>
        <taxon>Valvatacea</taxon>
        <taxon>Valvatida</taxon>
        <taxon>Asterinidae</taxon>
        <taxon>Patiria</taxon>
    </lineage>
</organism>
<feature type="region of interest" description="Disordered" evidence="8">
    <location>
        <begin position="656"/>
        <end position="1041"/>
    </location>
</feature>
<feature type="compositionally biased region" description="Acidic residues" evidence="8">
    <location>
        <begin position="865"/>
        <end position="878"/>
    </location>
</feature>
<dbReference type="GO" id="GO:0072344">
    <property type="term" value="P:rescue of stalled ribosome"/>
    <property type="evidence" value="ECO:0007669"/>
    <property type="project" value="TreeGrafter"/>
</dbReference>
<dbReference type="Gene3D" id="2.30.310.10">
    <property type="entry name" value="ibrinogen binding protein from staphylococcus aureus domain"/>
    <property type="match status" value="1"/>
</dbReference>
<evidence type="ECO:0000256" key="1">
    <source>
        <dbReference type="ARBA" id="ARBA00004123"/>
    </source>
</evidence>
<dbReference type="GO" id="GO:0005737">
    <property type="term" value="C:cytoplasm"/>
    <property type="evidence" value="ECO:0007669"/>
    <property type="project" value="UniProtKB-SubCell"/>
</dbReference>
<dbReference type="Pfam" id="PF05833">
    <property type="entry name" value="NFACT_N"/>
    <property type="match status" value="1"/>
</dbReference>
<dbReference type="Pfam" id="PF05670">
    <property type="entry name" value="NFACT-R_1"/>
    <property type="match status" value="1"/>
</dbReference>
<dbReference type="FunFam" id="2.30.310.10:FF:000001">
    <property type="entry name" value="Nuclear export mediator factor Nemf"/>
    <property type="match status" value="1"/>
</dbReference>
<feature type="compositionally biased region" description="Acidic residues" evidence="8">
    <location>
        <begin position="672"/>
        <end position="685"/>
    </location>
</feature>
<feature type="compositionally biased region" description="Acidic residues" evidence="8">
    <location>
        <begin position="710"/>
        <end position="733"/>
    </location>
</feature>
<dbReference type="GO" id="GO:0043023">
    <property type="term" value="F:ribosomal large subunit binding"/>
    <property type="evidence" value="ECO:0007669"/>
    <property type="project" value="TreeGrafter"/>
</dbReference>
<dbReference type="AlphaFoldDB" id="A0A914BNV2"/>